<accession>A0ABU5U5J7</accession>
<feature type="transmembrane region" description="Helical" evidence="1">
    <location>
        <begin position="39"/>
        <end position="57"/>
    </location>
</feature>
<evidence type="ECO:0000313" key="2">
    <source>
        <dbReference type="EMBL" id="MEA5522457.1"/>
    </source>
</evidence>
<feature type="transmembrane region" description="Helical" evidence="1">
    <location>
        <begin position="99"/>
        <end position="118"/>
    </location>
</feature>
<feature type="transmembrane region" description="Helical" evidence="1">
    <location>
        <begin position="69"/>
        <end position="87"/>
    </location>
</feature>
<organism evidence="2 3">
    <name type="scientific">Limnoraphis robusta CCNP1315</name>
    <dbReference type="NCBI Taxonomy" id="3110306"/>
    <lineage>
        <taxon>Bacteria</taxon>
        <taxon>Bacillati</taxon>
        <taxon>Cyanobacteriota</taxon>
        <taxon>Cyanophyceae</taxon>
        <taxon>Oscillatoriophycideae</taxon>
        <taxon>Oscillatoriales</taxon>
        <taxon>Sirenicapillariaceae</taxon>
        <taxon>Limnoraphis</taxon>
    </lineage>
</organism>
<comment type="caution">
    <text evidence="2">The sequence shown here is derived from an EMBL/GenBank/DDBJ whole genome shotgun (WGS) entry which is preliminary data.</text>
</comment>
<evidence type="ECO:0000256" key="1">
    <source>
        <dbReference type="SAM" id="Phobius"/>
    </source>
</evidence>
<name>A0ABU5U5J7_9CYAN</name>
<dbReference type="EMBL" id="JAYGHT010000189">
    <property type="protein sequence ID" value="MEA5522457.1"/>
    <property type="molecule type" value="Genomic_DNA"/>
</dbReference>
<keyword evidence="3" id="KW-1185">Reference proteome</keyword>
<keyword evidence="1" id="KW-0812">Transmembrane</keyword>
<evidence type="ECO:0000313" key="3">
    <source>
        <dbReference type="Proteomes" id="UP001301728"/>
    </source>
</evidence>
<proteinExistence type="predicted"/>
<keyword evidence="1" id="KW-1133">Transmembrane helix</keyword>
<gene>
    <name evidence="2" type="ORF">VB854_26335</name>
</gene>
<feature type="transmembrane region" description="Helical" evidence="1">
    <location>
        <begin position="7"/>
        <end position="27"/>
    </location>
</feature>
<evidence type="ECO:0008006" key="4">
    <source>
        <dbReference type="Google" id="ProtNLM"/>
    </source>
</evidence>
<dbReference type="Proteomes" id="UP001301728">
    <property type="component" value="Unassembled WGS sequence"/>
</dbReference>
<reference evidence="2 3" key="1">
    <citation type="submission" date="2023-12" db="EMBL/GenBank/DDBJ databases">
        <title>Baltic Sea Cyanobacteria.</title>
        <authorList>
            <person name="Delbaje E."/>
            <person name="Fewer D.P."/>
            <person name="Shishido T.K."/>
        </authorList>
    </citation>
    <scope>NUCLEOTIDE SEQUENCE [LARGE SCALE GENOMIC DNA]</scope>
    <source>
        <strain evidence="2 3">CCNP 1315</strain>
    </source>
</reference>
<sequence length="130" mass="15065">MKINQRGWIVIAILYLMLILAIMLVADFGKLPYAQLEKIPYYDIIGHFFLYGIASFVCHRATNRRMMMIFHLPIPFGPFLFTLVTIGEEVLQHILPHRTFSLLDLGASLLGIVLFYKIGEIWFPQNSSQY</sequence>
<keyword evidence="1" id="KW-0472">Membrane</keyword>
<dbReference type="RefSeq" id="WP_323274000.1">
    <property type="nucleotide sequence ID" value="NZ_JAYGHT010000189.1"/>
</dbReference>
<protein>
    <recommendedName>
        <fullName evidence="4">Antibiotic resistance protein VanZ</fullName>
    </recommendedName>
</protein>